<keyword evidence="1" id="KW-0732">Signal</keyword>
<feature type="signal peptide" evidence="1">
    <location>
        <begin position="1"/>
        <end position="21"/>
    </location>
</feature>
<evidence type="ECO:0000313" key="2">
    <source>
        <dbReference type="EMBL" id="KAG8054898.1"/>
    </source>
</evidence>
<feature type="chain" id="PRO_5035314988" evidence="1">
    <location>
        <begin position="22"/>
        <end position="115"/>
    </location>
</feature>
<reference evidence="2" key="2">
    <citation type="submission" date="2021-02" db="EMBL/GenBank/DDBJ databases">
        <authorList>
            <person name="Kimball J.A."/>
            <person name="Haas M.W."/>
            <person name="Macchietto M."/>
            <person name="Kono T."/>
            <person name="Duquette J."/>
            <person name="Shao M."/>
        </authorList>
    </citation>
    <scope>NUCLEOTIDE SEQUENCE</scope>
    <source>
        <tissue evidence="2">Fresh leaf tissue</tissue>
    </source>
</reference>
<dbReference type="AlphaFoldDB" id="A0A8J5RQF1"/>
<accession>A0A8J5RQF1</accession>
<proteinExistence type="predicted"/>
<organism evidence="2 3">
    <name type="scientific">Zizania palustris</name>
    <name type="common">Northern wild rice</name>
    <dbReference type="NCBI Taxonomy" id="103762"/>
    <lineage>
        <taxon>Eukaryota</taxon>
        <taxon>Viridiplantae</taxon>
        <taxon>Streptophyta</taxon>
        <taxon>Embryophyta</taxon>
        <taxon>Tracheophyta</taxon>
        <taxon>Spermatophyta</taxon>
        <taxon>Magnoliopsida</taxon>
        <taxon>Liliopsida</taxon>
        <taxon>Poales</taxon>
        <taxon>Poaceae</taxon>
        <taxon>BOP clade</taxon>
        <taxon>Oryzoideae</taxon>
        <taxon>Oryzeae</taxon>
        <taxon>Zizaniinae</taxon>
        <taxon>Zizania</taxon>
    </lineage>
</organism>
<protein>
    <submittedName>
        <fullName evidence="2">Uncharacterized protein</fullName>
    </submittedName>
</protein>
<dbReference type="EMBL" id="JAAALK010000288">
    <property type="protein sequence ID" value="KAG8054898.1"/>
    <property type="molecule type" value="Genomic_DNA"/>
</dbReference>
<keyword evidence="3" id="KW-1185">Reference proteome</keyword>
<comment type="caution">
    <text evidence="2">The sequence shown here is derived from an EMBL/GenBank/DDBJ whole genome shotgun (WGS) entry which is preliminary data.</text>
</comment>
<dbReference type="OrthoDB" id="2735536at2759"/>
<name>A0A8J5RQF1_ZIZPA</name>
<sequence>MPMQPTMSRLALLMFFWLGTGRPALFPWQSPPSLWERESAQLRSAAKRGECKHALRAMADFGHEEGETKHLQALDGAGTRLRLFPMDDLLDAASVTPTVDGVHDDAWPGVGLWLT</sequence>
<evidence type="ECO:0000256" key="1">
    <source>
        <dbReference type="SAM" id="SignalP"/>
    </source>
</evidence>
<gene>
    <name evidence="2" type="ORF">GUJ93_ZPchr0001g29684</name>
</gene>
<reference evidence="2" key="1">
    <citation type="journal article" date="2021" name="bioRxiv">
        <title>Whole Genome Assembly and Annotation of Northern Wild Rice, Zizania palustris L., Supports a Whole Genome Duplication in the Zizania Genus.</title>
        <authorList>
            <person name="Haas M."/>
            <person name="Kono T."/>
            <person name="Macchietto M."/>
            <person name="Millas R."/>
            <person name="McGilp L."/>
            <person name="Shao M."/>
            <person name="Duquette J."/>
            <person name="Hirsch C.N."/>
            <person name="Kimball J."/>
        </authorList>
    </citation>
    <scope>NUCLEOTIDE SEQUENCE</scope>
    <source>
        <tissue evidence="2">Fresh leaf tissue</tissue>
    </source>
</reference>
<evidence type="ECO:0000313" key="3">
    <source>
        <dbReference type="Proteomes" id="UP000729402"/>
    </source>
</evidence>
<dbReference type="Proteomes" id="UP000729402">
    <property type="component" value="Unassembled WGS sequence"/>
</dbReference>